<dbReference type="Proteomes" id="UP001058003">
    <property type="component" value="Chromosome"/>
</dbReference>
<dbReference type="PANTHER" id="PTHR34720">
    <property type="entry name" value="MICROCYSTIN DEPENDENT PROTEIN"/>
    <property type="match status" value="1"/>
</dbReference>
<dbReference type="KEGG" id="daur:Daura_05365"/>
<proteinExistence type="predicted"/>
<dbReference type="OrthoDB" id="134475at2"/>
<dbReference type="InterPro" id="IPR047589">
    <property type="entry name" value="DUF11_rpt"/>
</dbReference>
<keyword evidence="5" id="KW-1185">Reference proteome</keyword>
<dbReference type="Gene3D" id="2.60.40.2810">
    <property type="match status" value="5"/>
</dbReference>
<feature type="compositionally biased region" description="Pro residues" evidence="1">
    <location>
        <begin position="1343"/>
        <end position="1354"/>
    </location>
</feature>
<keyword evidence="2" id="KW-0732">Signal</keyword>
<dbReference type="NCBIfam" id="TIGR01451">
    <property type="entry name" value="B_ant_repeat"/>
    <property type="match status" value="2"/>
</dbReference>
<sequence length="1411" mass="137168">MAFRGARIMVVSLLLALPAVLAAPRPAAAEIAAPFRPVYSVNTTGAVVLRGNANLTCDGANPGCAAARTGTATGGALNNNGYRMRHVDVDAEPSFNSSTADLAVPAGATVLYAGLFWGGDTDPGTGTPAPRESARNTVRFKVPGGAYRTVTAQRLTDVTTFPGHRPYQGYADVSTLVAGAGAGTYTVADIQAATGVNDRYAGWSLAVVLHDPAQPVRNMVVYDGFGSVRGVTPDAATVSIPVAGFQTPPSGAVTTSLGTVVYEGDGGSGGDSVRLDGTPLSDALNPADNFFNSTAADRGTAVTARDPADANLLGLDIDQVDASGLLPNGASGATITLQTAQVTGETFYPGVITFATDLSAPRLTAVKTATDVNGGTLERGDEIRYTIQVGNDGPAPAEDTRVADAVPPGTTVVPGSLSIDGTTQSDPLDTDRAEIVDGVAEFRVGTGSDATHGGRLPTGGTVTVAYRVTAGTPALAGAADLRDVAHVSATGAGTGVKLRTPSNATTQLLPATAAAGLAVTAGPPRTPGTPQDPAPGLAAGPPAVATGGTVVYPVTLTNAGPDPATGVTLTAVLPAGVTGTGTTPGAGTCGITGQTVTCAAGTVPAGGTVTVDIAATVTAAAAHRTTMTATVAAATPDPSTADDTATADVVRNAPPTAVPDTATVAAGGTVAVPVTANDGDPDGDTPRVLGIATPPAAGHAVVDAAGTVRYTAGPGAGTDTFTYTAGDGLGGTATATVTVTVTGGTGPAAGTAPVAADDAVTVAAGEPAVTFDPRANDADADADALTVVGATAPAGGTVALIADGRLTYTPGRGFRGVDSFRYTVGDGHGGHATATVTVTVAGRAPVAAADSRSTATGTPVDVAVLVNDTAADPGDTLIVAAWDATTARGGTVTHAGGVLRYTPAAGFTGTDTFGYTAGDGAGGTATGTVTVHVGAAPPAPRADAAATPTGTPVTVAVLANDPDPAATVAAVTPGAAGTTAAGPGGTVTYTPRAGYSGIDTFRYAVADGRGGLGTAVVTVTVFNEPPTGVPDTLTTPAGTTAALPVLANDTDANGDALRVVAATGAAHGTLEVVAGTVRYTPAAGYRGTDAFTYTVSDGNGGTATAAVTLTVSDSVPVTGADTAATTAGTPVTVTVLANDSDPAAATLTVTGAGRPAHGTAEVRGDGTVTYTPAAGFTGVDTFTYTVSDGGTPPDTATGTVTVTVTAAPGVPGVPAAPPGAPVVVTTPTVTTPTGSGAQTINPLDNVTDPDGDPLTVVGVTQPANGTAVLNADGTVTYTPDRGFAGADSFGYTVSDGTAAVTGTVELMVGAVDLPVTGAPAAPHALAGLLMLLAGWLLRLAPTPRPAPSSRPAPAPARSVQASPGGRPAPAGPATPRDAPAPDPVTPGRGAGGRRPGSRASGPTRRRRSRRP</sequence>
<evidence type="ECO:0000259" key="3">
    <source>
        <dbReference type="Pfam" id="PF01345"/>
    </source>
</evidence>
<evidence type="ECO:0000256" key="1">
    <source>
        <dbReference type="SAM" id="MobiDB-lite"/>
    </source>
</evidence>
<feature type="chain" id="PRO_5040288940" evidence="2">
    <location>
        <begin position="23"/>
        <end position="1411"/>
    </location>
</feature>
<dbReference type="RefSeq" id="WP_156089394.1">
    <property type="nucleotide sequence ID" value="NZ_CP073767.1"/>
</dbReference>
<evidence type="ECO:0000256" key="2">
    <source>
        <dbReference type="SAM" id="SignalP"/>
    </source>
</evidence>
<reference evidence="4" key="1">
    <citation type="submission" date="2021-04" db="EMBL/GenBank/DDBJ databases">
        <title>Dactylosporangium aurantiacum NRRL B-8018 full assembly.</title>
        <authorList>
            <person name="Hartkoorn R.C."/>
            <person name="Beaudoing E."/>
            <person name="Hot D."/>
        </authorList>
    </citation>
    <scope>NUCLEOTIDE SEQUENCE</scope>
    <source>
        <strain evidence="4">NRRL B-8018</strain>
    </source>
</reference>
<accession>A0A9Q9IKA6</accession>
<dbReference type="Pfam" id="PF17963">
    <property type="entry name" value="Big_9"/>
    <property type="match status" value="7"/>
</dbReference>
<dbReference type="Pfam" id="PF01345">
    <property type="entry name" value="DUF11"/>
    <property type="match status" value="2"/>
</dbReference>
<organism evidence="4 5">
    <name type="scientific">Dactylosporangium aurantiacum</name>
    <dbReference type="NCBI Taxonomy" id="35754"/>
    <lineage>
        <taxon>Bacteria</taxon>
        <taxon>Bacillati</taxon>
        <taxon>Actinomycetota</taxon>
        <taxon>Actinomycetes</taxon>
        <taxon>Micromonosporales</taxon>
        <taxon>Micromonosporaceae</taxon>
        <taxon>Dactylosporangium</taxon>
    </lineage>
</organism>
<feature type="region of interest" description="Disordered" evidence="1">
    <location>
        <begin position="408"/>
        <end position="428"/>
    </location>
</feature>
<evidence type="ECO:0000313" key="4">
    <source>
        <dbReference type="EMBL" id="UWZ55640.1"/>
    </source>
</evidence>
<dbReference type="InterPro" id="IPR001434">
    <property type="entry name" value="OmcB-like_DUF11"/>
</dbReference>
<evidence type="ECO:0000313" key="5">
    <source>
        <dbReference type="Proteomes" id="UP001058003"/>
    </source>
</evidence>
<gene>
    <name evidence="4" type="ORF">Daura_05365</name>
</gene>
<dbReference type="NCBIfam" id="NF012211">
    <property type="entry name" value="tand_rpt_95"/>
    <property type="match status" value="7"/>
</dbReference>
<dbReference type="Gene3D" id="2.60.40.3440">
    <property type="match status" value="2"/>
</dbReference>
<feature type="compositionally biased region" description="Low complexity" evidence="1">
    <location>
        <begin position="1355"/>
        <end position="1377"/>
    </location>
</feature>
<feature type="domain" description="DUF11" evidence="3">
    <location>
        <begin position="371"/>
        <end position="470"/>
    </location>
</feature>
<feature type="region of interest" description="Disordered" evidence="1">
    <location>
        <begin position="1343"/>
        <end position="1411"/>
    </location>
</feature>
<feature type="signal peptide" evidence="2">
    <location>
        <begin position="1"/>
        <end position="22"/>
    </location>
</feature>
<protein>
    <submittedName>
        <fullName evidence="4">Tandem-95 repeat protein</fullName>
    </submittedName>
</protein>
<dbReference type="PANTHER" id="PTHR34720:SF9">
    <property type="entry name" value="BLR4714 PROTEIN"/>
    <property type="match status" value="1"/>
</dbReference>
<dbReference type="EMBL" id="CP073767">
    <property type="protein sequence ID" value="UWZ55640.1"/>
    <property type="molecule type" value="Genomic_DNA"/>
</dbReference>
<feature type="domain" description="DUF11" evidence="3">
    <location>
        <begin position="542"/>
        <end position="649"/>
    </location>
</feature>
<name>A0A9Q9IKA6_9ACTN</name>